<dbReference type="EMBL" id="CP003219">
    <property type="protein sequence ID" value="AEW94458.1"/>
    <property type="molecule type" value="Genomic_DNA"/>
</dbReference>
<reference evidence="3" key="1">
    <citation type="submission" date="2011-12" db="EMBL/GenBank/DDBJ databases">
        <title>Complete genome sequence of Streptomyces cattleya strain DSM 46488.</title>
        <authorList>
            <person name="Ou H.-Y."/>
            <person name="Li P."/>
            <person name="Zhao C."/>
            <person name="O'Hagan D."/>
            <person name="Deng Z."/>
        </authorList>
    </citation>
    <scope>NUCLEOTIDE SEQUENCE [LARGE SCALE GENOMIC DNA]</scope>
    <source>
        <strain evidence="3">ATCC 35852 / DSM 46488 / JCM 4925 / NBRC 14057 / NRRL 8057</strain>
    </source>
</reference>
<evidence type="ECO:0000313" key="2">
    <source>
        <dbReference type="EMBL" id="AEW94458.1"/>
    </source>
</evidence>
<accession>G8WZG1</accession>
<dbReference type="PATRIC" id="fig|1003195.29.peg.2094"/>
<name>G8WZG1_STREN</name>
<sequence>MVFTGAHGTFAGLPHGAGGVPVRREPTAPPSQGFRISGVIPEDEPPAARTSCGCPQNRDEG</sequence>
<organism evidence="2 3">
    <name type="scientific">Streptantibioticus cattleyicolor (strain ATCC 35852 / DSM 46488 / JCM 4925 / NBRC 14057 / NRRL 8057)</name>
    <name type="common">Streptomyces cattleya</name>
    <dbReference type="NCBI Taxonomy" id="1003195"/>
    <lineage>
        <taxon>Bacteria</taxon>
        <taxon>Bacillati</taxon>
        <taxon>Actinomycetota</taxon>
        <taxon>Actinomycetes</taxon>
        <taxon>Kitasatosporales</taxon>
        <taxon>Streptomycetaceae</taxon>
        <taxon>Streptantibioticus</taxon>
    </lineage>
</organism>
<protein>
    <submittedName>
        <fullName evidence="2">Uncharacterized protein</fullName>
    </submittedName>
</protein>
<gene>
    <name evidence="2" type="ordered locus">SCATT_20870</name>
</gene>
<dbReference type="HOGENOM" id="CLU_2920661_0_0_11"/>
<feature type="region of interest" description="Disordered" evidence="1">
    <location>
        <begin position="1"/>
        <end position="61"/>
    </location>
</feature>
<dbReference type="Proteomes" id="UP000007842">
    <property type="component" value="Chromosome"/>
</dbReference>
<proteinExistence type="predicted"/>
<dbReference type="KEGG" id="scy:SCATT_20870"/>
<dbReference type="STRING" id="1003195.SCATT_20870"/>
<dbReference type="AlphaFoldDB" id="G8WZG1"/>
<evidence type="ECO:0000256" key="1">
    <source>
        <dbReference type="SAM" id="MobiDB-lite"/>
    </source>
</evidence>
<evidence type="ECO:0000313" key="3">
    <source>
        <dbReference type="Proteomes" id="UP000007842"/>
    </source>
</evidence>
<keyword evidence="3" id="KW-1185">Reference proteome</keyword>